<organism evidence="1 2">
    <name type="scientific">Nonlabens tegetincola</name>
    <dbReference type="NCBI Taxonomy" id="323273"/>
    <lineage>
        <taxon>Bacteria</taxon>
        <taxon>Pseudomonadati</taxon>
        <taxon>Bacteroidota</taxon>
        <taxon>Flavobacteriia</taxon>
        <taxon>Flavobacteriales</taxon>
        <taxon>Flavobacteriaceae</taxon>
        <taxon>Nonlabens</taxon>
    </lineage>
</organism>
<sequence length="54" mass="6329">MVTYSSLRLENSSCHDGIFSVRFRESVIKLNSIVPHEHRFIIHAEISQLVLKYK</sequence>
<dbReference type="AlphaFoldDB" id="A0A090Q7C1"/>
<evidence type="ECO:0000313" key="2">
    <source>
        <dbReference type="Proteomes" id="UP000029221"/>
    </source>
</evidence>
<dbReference type="EMBL" id="BBML01000006">
    <property type="protein sequence ID" value="GAK97668.1"/>
    <property type="molecule type" value="Genomic_DNA"/>
</dbReference>
<name>A0A090Q7C1_9FLAO</name>
<evidence type="ECO:0000313" key="1">
    <source>
        <dbReference type="EMBL" id="GAK97668.1"/>
    </source>
</evidence>
<dbReference type="Proteomes" id="UP000029221">
    <property type="component" value="Unassembled WGS sequence"/>
</dbReference>
<accession>A0A090Q7C1</accession>
<comment type="caution">
    <text evidence="1">The sequence shown here is derived from an EMBL/GenBank/DDBJ whole genome shotgun (WGS) entry which is preliminary data.</text>
</comment>
<protein>
    <submittedName>
        <fullName evidence="1">Uncharacterized protein</fullName>
    </submittedName>
</protein>
<reference evidence="1" key="1">
    <citation type="journal article" date="2014" name="Genome Announc.">
        <title>Draft Genome Sequences of Marine Flavobacterium Nonlabens Strains NR17, NR24, NR27, NR32, NR33, and Ara13.</title>
        <authorList>
            <person name="Nakanishi M."/>
            <person name="Meirelles P."/>
            <person name="Suzuki R."/>
            <person name="Takatani N."/>
            <person name="Mino S."/>
            <person name="Suda W."/>
            <person name="Oshima K."/>
            <person name="Hattori M."/>
            <person name="Ohkuma M."/>
            <person name="Hosokawa M."/>
            <person name="Miyashita K."/>
            <person name="Thompson F.L."/>
            <person name="Niwa A."/>
            <person name="Sawabe T."/>
            <person name="Sawabe T."/>
        </authorList>
    </citation>
    <scope>NUCLEOTIDE SEQUENCE [LARGE SCALE GENOMIC DNA]</scope>
    <source>
        <strain evidence="1">JCM 19294</strain>
    </source>
</reference>
<proteinExistence type="predicted"/>
<gene>
    <name evidence="1" type="ORF">JCM19294_204</name>
</gene>
<keyword evidence="2" id="KW-1185">Reference proteome</keyword>
<dbReference type="RefSeq" id="WP_157546909.1">
    <property type="nucleotide sequence ID" value="NZ_BBML01000006.1"/>
</dbReference>